<protein>
    <submittedName>
        <fullName evidence="1">Glutaminyl-peptide cyclotransferase</fullName>
    </submittedName>
</protein>
<dbReference type="Proteomes" id="UP000053060">
    <property type="component" value="Unassembled WGS sequence"/>
</dbReference>
<dbReference type="PANTHER" id="PTHR31270:SF1">
    <property type="entry name" value="GLUTAMINYL-PEPTIDE CYCLOTRANSFERASE"/>
    <property type="match status" value="1"/>
</dbReference>
<comment type="caution">
    <text evidence="1">The sequence shown here is derived from an EMBL/GenBank/DDBJ whole genome shotgun (WGS) entry which is preliminary data.</text>
</comment>
<organism evidence="1 2">
    <name type="scientific">Rhodococcus pyridinivorans KG-16</name>
    <dbReference type="NCBI Taxonomy" id="1441730"/>
    <lineage>
        <taxon>Bacteria</taxon>
        <taxon>Bacillati</taxon>
        <taxon>Actinomycetota</taxon>
        <taxon>Actinomycetes</taxon>
        <taxon>Mycobacteriales</taxon>
        <taxon>Nocardiaceae</taxon>
        <taxon>Rhodococcus</taxon>
    </lineage>
</organism>
<dbReference type="RefSeq" id="WP_060652195.1">
    <property type="nucleotide sequence ID" value="NZ_AZXY01000005.1"/>
</dbReference>
<dbReference type="EMBL" id="AZXY01000005">
    <property type="protein sequence ID" value="KSZ58754.1"/>
    <property type="molecule type" value="Genomic_DNA"/>
</dbReference>
<evidence type="ECO:0000313" key="1">
    <source>
        <dbReference type="EMBL" id="KSZ58754.1"/>
    </source>
</evidence>
<dbReference type="InterPro" id="IPR007788">
    <property type="entry name" value="QCT"/>
</dbReference>
<reference evidence="2" key="1">
    <citation type="submission" date="2015-01" db="EMBL/GenBank/DDBJ databases">
        <title>Draft genome sequence of Rhodococcus pyridinivorans strain KG-16, a hydrocarbon-degrading bacterium.</title>
        <authorList>
            <person name="Aggarwal R.K."/>
            <person name="Dawar C."/>
        </authorList>
    </citation>
    <scope>NUCLEOTIDE SEQUENCE [LARGE SCALE GENOMIC DNA]</scope>
    <source>
        <strain evidence="2">KG-16</strain>
    </source>
</reference>
<gene>
    <name evidence="1" type="ORF">Z045_11580</name>
</gene>
<dbReference type="Pfam" id="PF05096">
    <property type="entry name" value="Glu_cyclase_2"/>
    <property type="match status" value="1"/>
</dbReference>
<dbReference type="PROSITE" id="PS51257">
    <property type="entry name" value="PROKAR_LIPOPROTEIN"/>
    <property type="match status" value="1"/>
</dbReference>
<proteinExistence type="predicted"/>
<dbReference type="AlphaFoldDB" id="A0A0V9UL92"/>
<keyword evidence="1" id="KW-0808">Transferase</keyword>
<name>A0A0V9UL92_9NOCA</name>
<dbReference type="PATRIC" id="fig|1441730.3.peg.2411"/>
<dbReference type="InterPro" id="IPR011044">
    <property type="entry name" value="Quino_amine_DH_bsu"/>
</dbReference>
<dbReference type="GO" id="GO:0016603">
    <property type="term" value="F:glutaminyl-peptide cyclotransferase activity"/>
    <property type="evidence" value="ECO:0007669"/>
    <property type="project" value="InterPro"/>
</dbReference>
<accession>A0A0V9UL92</accession>
<evidence type="ECO:0000313" key="2">
    <source>
        <dbReference type="Proteomes" id="UP000053060"/>
    </source>
</evidence>
<dbReference type="PANTHER" id="PTHR31270">
    <property type="entry name" value="GLUTAMINYL-PEPTIDE CYCLOTRANSFERASE"/>
    <property type="match status" value="1"/>
</dbReference>
<dbReference type="SUPFAM" id="SSF50969">
    <property type="entry name" value="YVTN repeat-like/Quinoprotein amine dehydrogenase"/>
    <property type="match status" value="1"/>
</dbReference>
<reference evidence="1 2" key="2">
    <citation type="journal article" date="2016" name="Genome Announc.">
        <title>Draft Genome Sequence of a Versatile Hydrocarbon-Degrading Bacterium, Rhodococcus pyridinivorans Strain KG-16, Collected from Oil Fields in India.</title>
        <authorList>
            <person name="Aggarwal R.K."/>
            <person name="Dawar C."/>
            <person name="Phanindranath R."/>
            <person name="Mutnuri L."/>
            <person name="Dayal A.M."/>
        </authorList>
    </citation>
    <scope>NUCLEOTIDE SEQUENCE [LARGE SCALE GENOMIC DNA]</scope>
    <source>
        <strain evidence="1 2">KG-16</strain>
    </source>
</reference>
<sequence>MPRLLLSVAVATVVCVTTTGCGDDLVAEPGPPATELGVEVIATHPHDPEAFTQGLEIDEGELLEGTGRAGRSWVSAREVDLDGGTVTLAETERTREPVLDDLFGEGITVVGDEVWQLTWKDGTAVVRDRDTLLEKRRVDYDGEGWGLCAQPDRLVMSDGSAELIFRDPATFDELGRVTVHRDGRAVSKLNELECTEDGRVWANVWQTDEIVLIDPASGRVEARVDAAPLRDRLPAGADVDVLNGIARIPGTDRFLVTGKYWPTLFEVRFVE</sequence>